<dbReference type="Proteomes" id="UP001059950">
    <property type="component" value="Chromosome"/>
</dbReference>
<reference evidence="1" key="1">
    <citation type="submission" date="2021-04" db="EMBL/GenBank/DDBJ databases">
        <title>Oceanospirillales bacteria with DddD are important DMSP degraders in coastal seawater.</title>
        <authorList>
            <person name="Liu J."/>
        </authorList>
    </citation>
    <scope>NUCLEOTIDE SEQUENCE</scope>
    <source>
        <strain evidence="1">GY6</strain>
    </source>
</reference>
<organism evidence="1 2">
    <name type="scientific">Amphritea atlantica</name>
    <dbReference type="NCBI Taxonomy" id="355243"/>
    <lineage>
        <taxon>Bacteria</taxon>
        <taxon>Pseudomonadati</taxon>
        <taxon>Pseudomonadota</taxon>
        <taxon>Gammaproteobacteria</taxon>
        <taxon>Oceanospirillales</taxon>
        <taxon>Oceanospirillaceae</taxon>
        <taxon>Amphritea</taxon>
    </lineage>
</organism>
<sequence>MNSEIFAAPQVTVKLTGADGIVHIASECVMPFVPGSPEMLWAAGSAKINSESLYVFITQCGKSHCC</sequence>
<name>A0ABY5GYH9_9GAMM</name>
<keyword evidence="2" id="KW-1185">Reference proteome</keyword>
<proteinExistence type="predicted"/>
<protein>
    <submittedName>
        <fullName evidence="1">Uncharacterized protein</fullName>
    </submittedName>
</protein>
<evidence type="ECO:0000313" key="1">
    <source>
        <dbReference type="EMBL" id="UTW04324.1"/>
    </source>
</evidence>
<evidence type="ECO:0000313" key="2">
    <source>
        <dbReference type="Proteomes" id="UP001059950"/>
    </source>
</evidence>
<accession>A0ABY5GYH9</accession>
<gene>
    <name evidence="1" type="ORF">KDX31_04750</name>
</gene>
<dbReference type="EMBL" id="CP073344">
    <property type="protein sequence ID" value="UTW04324.1"/>
    <property type="molecule type" value="Genomic_DNA"/>
</dbReference>